<evidence type="ECO:0000256" key="1">
    <source>
        <dbReference type="SAM" id="MobiDB-lite"/>
    </source>
</evidence>
<comment type="caution">
    <text evidence="2">The sequence shown here is derived from an EMBL/GenBank/DDBJ whole genome shotgun (WGS) entry which is preliminary data.</text>
</comment>
<dbReference type="EMBL" id="AVOT02052754">
    <property type="protein sequence ID" value="MBW0547665.1"/>
    <property type="molecule type" value="Genomic_DNA"/>
</dbReference>
<name>A0A9Q3IPJ1_9BASI</name>
<accession>A0A9Q3IPJ1</accession>
<reference evidence="2" key="1">
    <citation type="submission" date="2021-03" db="EMBL/GenBank/DDBJ databases">
        <title>Draft genome sequence of rust myrtle Austropuccinia psidii MF-1, a brazilian biotype.</title>
        <authorList>
            <person name="Quecine M.C."/>
            <person name="Pachon D.M.R."/>
            <person name="Bonatelli M.L."/>
            <person name="Correr F.H."/>
            <person name="Franceschini L.M."/>
            <person name="Leite T.F."/>
            <person name="Margarido G.R.A."/>
            <person name="Almeida C.A."/>
            <person name="Ferrarezi J.A."/>
            <person name="Labate C.A."/>
        </authorList>
    </citation>
    <scope>NUCLEOTIDE SEQUENCE</scope>
    <source>
        <strain evidence="2">MF-1</strain>
    </source>
</reference>
<protein>
    <submittedName>
        <fullName evidence="2">Uncharacterized protein</fullName>
    </submittedName>
</protein>
<organism evidence="2 3">
    <name type="scientific">Austropuccinia psidii MF-1</name>
    <dbReference type="NCBI Taxonomy" id="1389203"/>
    <lineage>
        <taxon>Eukaryota</taxon>
        <taxon>Fungi</taxon>
        <taxon>Dikarya</taxon>
        <taxon>Basidiomycota</taxon>
        <taxon>Pucciniomycotina</taxon>
        <taxon>Pucciniomycetes</taxon>
        <taxon>Pucciniales</taxon>
        <taxon>Sphaerophragmiaceae</taxon>
        <taxon>Austropuccinia</taxon>
    </lineage>
</organism>
<feature type="region of interest" description="Disordered" evidence="1">
    <location>
        <begin position="1"/>
        <end position="21"/>
    </location>
</feature>
<dbReference type="Proteomes" id="UP000765509">
    <property type="component" value="Unassembled WGS sequence"/>
</dbReference>
<keyword evidence="3" id="KW-1185">Reference proteome</keyword>
<gene>
    <name evidence="2" type="ORF">O181_087380</name>
</gene>
<dbReference type="AlphaFoldDB" id="A0A9Q3IPJ1"/>
<evidence type="ECO:0000313" key="2">
    <source>
        <dbReference type="EMBL" id="MBW0547665.1"/>
    </source>
</evidence>
<sequence length="123" mass="14607">MGYSYDKKRKKESGSREKLDQFNEDIKQNCGINRLMDEGTHLQFTDNQGESNEEIPYSYRTFNLALSDYKKEENMEANDYYLFNQQVPEKEVNWEELIFGRNLEHKEKSVTRASSPALKEYLC</sequence>
<feature type="compositionally biased region" description="Basic and acidic residues" evidence="1">
    <location>
        <begin position="12"/>
        <end position="21"/>
    </location>
</feature>
<evidence type="ECO:0000313" key="3">
    <source>
        <dbReference type="Proteomes" id="UP000765509"/>
    </source>
</evidence>
<proteinExistence type="predicted"/>